<dbReference type="InterPro" id="IPR006700">
    <property type="entry name" value="RsmE"/>
</dbReference>
<evidence type="ECO:0000256" key="2">
    <source>
        <dbReference type="ARBA" id="ARBA00005528"/>
    </source>
</evidence>
<dbReference type="EMBL" id="CAICTM010000615">
    <property type="protein sequence ID" value="CAB9513839.1"/>
    <property type="molecule type" value="Genomic_DNA"/>
</dbReference>
<dbReference type="OrthoDB" id="2021042at2759"/>
<reference evidence="13" key="1">
    <citation type="submission" date="2020-06" db="EMBL/GenBank/DDBJ databases">
        <authorList>
            <consortium name="Plant Systems Biology data submission"/>
        </authorList>
    </citation>
    <scope>NUCLEOTIDE SEQUENCE</scope>
    <source>
        <strain evidence="13">D6</strain>
    </source>
</reference>
<evidence type="ECO:0000313" key="14">
    <source>
        <dbReference type="Proteomes" id="UP001153069"/>
    </source>
</evidence>
<dbReference type="CDD" id="cd18084">
    <property type="entry name" value="RsmE-like"/>
    <property type="match status" value="1"/>
</dbReference>
<dbReference type="GO" id="GO:0005737">
    <property type="term" value="C:cytoplasm"/>
    <property type="evidence" value="ECO:0007669"/>
    <property type="project" value="UniProtKB-SubCell"/>
</dbReference>
<evidence type="ECO:0000256" key="6">
    <source>
        <dbReference type="ARBA" id="ARBA00022603"/>
    </source>
</evidence>
<keyword evidence="8" id="KW-0949">S-adenosyl-L-methionine</keyword>
<protein>
    <recommendedName>
        <fullName evidence="3">16S rRNA (uracil(1498)-N(3))-methyltransferase</fullName>
        <ecNumber evidence="3">2.1.1.193</ecNumber>
    </recommendedName>
</protein>
<keyword evidence="7" id="KW-0808">Transferase</keyword>
<dbReference type="Gene3D" id="3.40.1280.10">
    <property type="match status" value="1"/>
</dbReference>
<comment type="subcellular location">
    <subcellularLocation>
        <location evidence="1">Cytoplasm</location>
    </subcellularLocation>
</comment>
<proteinExistence type="inferred from homology"/>
<dbReference type="Proteomes" id="UP001153069">
    <property type="component" value="Unassembled WGS sequence"/>
</dbReference>
<evidence type="ECO:0000256" key="7">
    <source>
        <dbReference type="ARBA" id="ARBA00022679"/>
    </source>
</evidence>
<dbReference type="InterPro" id="IPR029026">
    <property type="entry name" value="tRNA_m1G_MTases_N"/>
</dbReference>
<dbReference type="GO" id="GO:0070042">
    <property type="term" value="F:rRNA (uridine-N3-)-methyltransferase activity"/>
    <property type="evidence" value="ECO:0007669"/>
    <property type="project" value="TreeGrafter"/>
</dbReference>
<gene>
    <name evidence="13" type="ORF">SEMRO_616_G176050.1</name>
</gene>
<dbReference type="EC" id="2.1.1.193" evidence="3"/>
<comment type="caution">
    <text evidence="13">The sequence shown here is derived from an EMBL/GenBank/DDBJ whole genome shotgun (WGS) entry which is preliminary data.</text>
</comment>
<evidence type="ECO:0000256" key="1">
    <source>
        <dbReference type="ARBA" id="ARBA00004496"/>
    </source>
</evidence>
<comment type="function">
    <text evidence="9">Specifically methylates the N3 position of the uracil ring of uridine 1498 (m3U1498) in 16S rRNA. Acts on the fully assembled 30S ribosomal subunit.</text>
</comment>
<evidence type="ECO:0000256" key="11">
    <source>
        <dbReference type="SAM" id="MobiDB-lite"/>
    </source>
</evidence>
<evidence type="ECO:0000256" key="9">
    <source>
        <dbReference type="ARBA" id="ARBA00025699"/>
    </source>
</evidence>
<dbReference type="GO" id="GO:0070475">
    <property type="term" value="P:rRNA base methylation"/>
    <property type="evidence" value="ECO:0007669"/>
    <property type="project" value="TreeGrafter"/>
</dbReference>
<evidence type="ECO:0000259" key="12">
    <source>
        <dbReference type="Pfam" id="PF04452"/>
    </source>
</evidence>
<name>A0A9N8E6Z7_9STRA</name>
<dbReference type="NCBIfam" id="TIGR00046">
    <property type="entry name" value="RsmE family RNA methyltransferase"/>
    <property type="match status" value="1"/>
</dbReference>
<evidence type="ECO:0000256" key="10">
    <source>
        <dbReference type="ARBA" id="ARBA00047944"/>
    </source>
</evidence>
<dbReference type="Pfam" id="PF04452">
    <property type="entry name" value="Methyltrans_RNA"/>
    <property type="match status" value="1"/>
</dbReference>
<evidence type="ECO:0000256" key="3">
    <source>
        <dbReference type="ARBA" id="ARBA00012328"/>
    </source>
</evidence>
<dbReference type="InterPro" id="IPR029028">
    <property type="entry name" value="Alpha/beta_knot_MTases"/>
</dbReference>
<feature type="compositionally biased region" description="Low complexity" evidence="11">
    <location>
        <begin position="15"/>
        <end position="29"/>
    </location>
</feature>
<comment type="similarity">
    <text evidence="2">Belongs to the RNA methyltransferase RsmE family.</text>
</comment>
<keyword evidence="4" id="KW-0963">Cytoplasm</keyword>
<keyword evidence="5" id="KW-0698">rRNA processing</keyword>
<dbReference type="PANTHER" id="PTHR30027">
    <property type="entry name" value="RIBOSOMAL RNA SMALL SUBUNIT METHYLTRANSFERASE E"/>
    <property type="match status" value="1"/>
</dbReference>
<accession>A0A9N8E6Z7</accession>
<dbReference type="AlphaFoldDB" id="A0A9N8E6Z7"/>
<dbReference type="SUPFAM" id="SSF75217">
    <property type="entry name" value="alpha/beta knot"/>
    <property type="match status" value="1"/>
</dbReference>
<organism evidence="13 14">
    <name type="scientific">Seminavis robusta</name>
    <dbReference type="NCBI Taxonomy" id="568900"/>
    <lineage>
        <taxon>Eukaryota</taxon>
        <taxon>Sar</taxon>
        <taxon>Stramenopiles</taxon>
        <taxon>Ochrophyta</taxon>
        <taxon>Bacillariophyta</taxon>
        <taxon>Bacillariophyceae</taxon>
        <taxon>Bacillariophycidae</taxon>
        <taxon>Naviculales</taxon>
        <taxon>Naviculaceae</taxon>
        <taxon>Seminavis</taxon>
    </lineage>
</organism>
<evidence type="ECO:0000256" key="5">
    <source>
        <dbReference type="ARBA" id="ARBA00022552"/>
    </source>
</evidence>
<keyword evidence="14" id="KW-1185">Reference proteome</keyword>
<feature type="region of interest" description="Disordered" evidence="11">
    <location>
        <begin position="15"/>
        <end position="35"/>
    </location>
</feature>
<evidence type="ECO:0000256" key="8">
    <source>
        <dbReference type="ARBA" id="ARBA00022691"/>
    </source>
</evidence>
<dbReference type="PANTHER" id="PTHR30027:SF3">
    <property type="entry name" value="16S RRNA (URACIL(1498)-N(3))-METHYLTRANSFERASE"/>
    <property type="match status" value="1"/>
</dbReference>
<dbReference type="InterPro" id="IPR046886">
    <property type="entry name" value="RsmE_MTase_dom"/>
</dbReference>
<feature type="domain" description="Ribosomal RNA small subunit methyltransferase E methyltransferase" evidence="12">
    <location>
        <begin position="100"/>
        <end position="285"/>
    </location>
</feature>
<keyword evidence="6 13" id="KW-0489">Methyltransferase</keyword>
<evidence type="ECO:0000313" key="13">
    <source>
        <dbReference type="EMBL" id="CAB9513839.1"/>
    </source>
</evidence>
<sequence>MNLILLQPSELTVAATTSTSATSSSSTSSDEAPSERTAVLAAGDARAKHIVKHLRKTTGETVTVGIEGAHLYQATIVVLDNGSLELSLSQQTHDDHTAQPRVTLLLAMPFPMRLKYLWPVVASMMVERVVVIQGSLSNPEFAKSRVLQPDTYLPLLREGLSQGGHTQLPTVEVAVDQPMSTIESLEGLLNKTDQQGDNSNTTTVKIFLDCGDETTVPPTVREIIMGQTKILSTETPSAVIAIGPERGWTEQEAQLFAKAGFHAAALGPSILRVDTAVISAISLTQAALQEWCLKHYHSQHAEGEGSNNKRKHGED</sequence>
<evidence type="ECO:0000256" key="4">
    <source>
        <dbReference type="ARBA" id="ARBA00022490"/>
    </source>
</evidence>
<comment type="catalytic activity">
    <reaction evidence="10">
        <text>uridine(1498) in 16S rRNA + S-adenosyl-L-methionine = N(3)-methyluridine(1498) in 16S rRNA + S-adenosyl-L-homocysteine + H(+)</text>
        <dbReference type="Rhea" id="RHEA:42920"/>
        <dbReference type="Rhea" id="RHEA-COMP:10283"/>
        <dbReference type="Rhea" id="RHEA-COMP:10284"/>
        <dbReference type="ChEBI" id="CHEBI:15378"/>
        <dbReference type="ChEBI" id="CHEBI:57856"/>
        <dbReference type="ChEBI" id="CHEBI:59789"/>
        <dbReference type="ChEBI" id="CHEBI:65315"/>
        <dbReference type="ChEBI" id="CHEBI:74502"/>
        <dbReference type="EC" id="2.1.1.193"/>
    </reaction>
</comment>